<dbReference type="ExpressionAtlas" id="A0A5S9YBG3">
    <property type="expression patterns" value="baseline and differential"/>
</dbReference>
<dbReference type="SUPFAM" id="SSF48452">
    <property type="entry name" value="TPR-like"/>
    <property type="match status" value="1"/>
</dbReference>
<dbReference type="AlphaFoldDB" id="A0A5S9YBG3"/>
<dbReference type="Gene3D" id="1.25.40.10">
    <property type="entry name" value="Tetratricopeptide repeat domain"/>
    <property type="match status" value="1"/>
</dbReference>
<dbReference type="GO" id="GO:0005634">
    <property type="term" value="C:nucleus"/>
    <property type="evidence" value="ECO:0007669"/>
    <property type="project" value="UniProtKB-SubCell"/>
</dbReference>
<feature type="region of interest" description="Disordered" evidence="8">
    <location>
        <begin position="313"/>
        <end position="337"/>
    </location>
</feature>
<keyword evidence="2" id="KW-0677">Repeat</keyword>
<protein>
    <recommendedName>
        <fullName evidence="11">Tetratricopeptide repeat (TPR)-like superfamily protein</fullName>
    </recommendedName>
</protein>
<dbReference type="SMART" id="SM00028">
    <property type="entry name" value="TPR"/>
    <property type="match status" value="1"/>
</dbReference>
<dbReference type="Proteomes" id="UP000434276">
    <property type="component" value="Unassembled WGS sequence"/>
</dbReference>
<feature type="region of interest" description="Disordered" evidence="8">
    <location>
        <begin position="1"/>
        <end position="20"/>
    </location>
</feature>
<proteinExistence type="inferred from homology"/>
<dbReference type="InterPro" id="IPR013105">
    <property type="entry name" value="TPR_2"/>
</dbReference>
<reference evidence="9 10" key="1">
    <citation type="submission" date="2019-12" db="EMBL/GenBank/DDBJ databases">
        <authorList>
            <person name="Jiao W.-B."/>
            <person name="Schneeberger K."/>
        </authorList>
    </citation>
    <scope>NUCLEOTIDE SEQUENCE [LARGE SCALE GENOMIC DNA]</scope>
    <source>
        <strain evidence="10">cv. C24</strain>
    </source>
</reference>
<sequence length="469" mass="53345">MRRRESRGAKGGGFLTPPPSWHTTRRVYIAMPISERKRSPLIENQESFRVRTGDSPYVRAKHAQLVSKDPNRAISLFWAAINAGDRVDSALKDMVVVLKQLNRFDEGIEAIKSFRYFCPFESQDSIDNLLLELYMKSGRITEVAELLEHKLRTLEQDKHYGGRIKIAKRSHEEQNNKTIEQEKARILGNLAWVHLQLHNYGIAEQYYRNALSLEPDNNKLCNLAICLIRMERTHEAKSLLEDVKQSLGNQWKNEPFCKSFERATEMLAEREQATVADKPEDLLTSSFSDNFSSRCSGGMKGKKALAGTSTELGNIHKTNSHTSSESVEQNSPGLTTQPRECKWVDEEVDQSKWDATIGASRKLRFWTVGPVRSLRFGNDYQKNLKSVGTAASTTNDELHQFISSDADCMTSKARKLCPELIKDKEDNEKESERIASESSSAYAKITDIGQRKVLHIDQRKVRHIGQRSV</sequence>
<evidence type="ECO:0000256" key="3">
    <source>
        <dbReference type="ARBA" id="ARBA00022803"/>
    </source>
</evidence>
<keyword evidence="4" id="KW-0175">Coiled coil</keyword>
<comment type="similarity">
    <text evidence="6">Belongs to the MS5 protein family.</text>
</comment>
<dbReference type="InterPro" id="IPR044961">
    <property type="entry name" value="MS5/SDI1"/>
</dbReference>
<evidence type="ECO:0000256" key="8">
    <source>
        <dbReference type="SAM" id="MobiDB-lite"/>
    </source>
</evidence>
<dbReference type="EMBL" id="CACSHJ010000096">
    <property type="protein sequence ID" value="CAA0407468.1"/>
    <property type="molecule type" value="Genomic_DNA"/>
</dbReference>
<evidence type="ECO:0008006" key="11">
    <source>
        <dbReference type="Google" id="ProtNLM"/>
    </source>
</evidence>
<name>A0A5S9YBG3_ARATH</name>
<evidence type="ECO:0000256" key="7">
    <source>
        <dbReference type="PROSITE-ProRule" id="PRU00339"/>
    </source>
</evidence>
<evidence type="ECO:0000256" key="5">
    <source>
        <dbReference type="ARBA" id="ARBA00023242"/>
    </source>
</evidence>
<organism evidence="9 10">
    <name type="scientific">Arabidopsis thaliana</name>
    <name type="common">Mouse-ear cress</name>
    <dbReference type="NCBI Taxonomy" id="3702"/>
    <lineage>
        <taxon>Eukaryota</taxon>
        <taxon>Viridiplantae</taxon>
        <taxon>Streptophyta</taxon>
        <taxon>Embryophyta</taxon>
        <taxon>Tracheophyta</taxon>
        <taxon>Spermatophyta</taxon>
        <taxon>Magnoliopsida</taxon>
        <taxon>eudicotyledons</taxon>
        <taxon>Gunneridae</taxon>
        <taxon>Pentapetalae</taxon>
        <taxon>rosids</taxon>
        <taxon>malvids</taxon>
        <taxon>Brassicales</taxon>
        <taxon>Brassicaceae</taxon>
        <taxon>Camelineae</taxon>
        <taxon>Arabidopsis</taxon>
    </lineage>
</organism>
<dbReference type="PANTHER" id="PTHR36326">
    <property type="entry name" value="PROTEIN POLLENLESS 3-LIKE 2"/>
    <property type="match status" value="1"/>
</dbReference>
<dbReference type="PROSITE" id="PS50005">
    <property type="entry name" value="TPR"/>
    <property type="match status" value="1"/>
</dbReference>
<dbReference type="InterPro" id="IPR019734">
    <property type="entry name" value="TPR_rpt"/>
</dbReference>
<dbReference type="OrthoDB" id="1620277at2759"/>
<evidence type="ECO:0000313" key="10">
    <source>
        <dbReference type="Proteomes" id="UP000434276"/>
    </source>
</evidence>
<dbReference type="InterPro" id="IPR011990">
    <property type="entry name" value="TPR-like_helical_dom_sf"/>
</dbReference>
<keyword evidence="5" id="KW-0539">Nucleus</keyword>
<evidence type="ECO:0000256" key="4">
    <source>
        <dbReference type="ARBA" id="ARBA00023054"/>
    </source>
</evidence>
<evidence type="ECO:0000256" key="6">
    <source>
        <dbReference type="ARBA" id="ARBA00025750"/>
    </source>
</evidence>
<accession>A0A5S9YBG3</accession>
<evidence type="ECO:0000256" key="1">
    <source>
        <dbReference type="ARBA" id="ARBA00004123"/>
    </source>
</evidence>
<dbReference type="PANTHER" id="PTHR36326:SF4">
    <property type="entry name" value="PROTEIN POLLENLESS 3-LIKE 1"/>
    <property type="match status" value="1"/>
</dbReference>
<gene>
    <name evidence="9" type="ORF">C24_LOCUS24472</name>
</gene>
<evidence type="ECO:0000313" key="9">
    <source>
        <dbReference type="EMBL" id="CAA0407468.1"/>
    </source>
</evidence>
<comment type="subcellular location">
    <subcellularLocation>
        <location evidence="1">Nucleus</location>
    </subcellularLocation>
</comment>
<keyword evidence="3 7" id="KW-0802">TPR repeat</keyword>
<evidence type="ECO:0000256" key="2">
    <source>
        <dbReference type="ARBA" id="ARBA00022737"/>
    </source>
</evidence>
<dbReference type="Pfam" id="PF07719">
    <property type="entry name" value="TPR_2"/>
    <property type="match status" value="1"/>
</dbReference>
<feature type="repeat" description="TPR" evidence="7">
    <location>
        <begin position="184"/>
        <end position="217"/>
    </location>
</feature>